<dbReference type="EMBL" id="BARU01030826">
    <property type="protein sequence ID" value="GAH67678.1"/>
    <property type="molecule type" value="Genomic_DNA"/>
</dbReference>
<dbReference type="AlphaFoldDB" id="X1JD42"/>
<proteinExistence type="predicted"/>
<accession>X1JD42</accession>
<comment type="caution">
    <text evidence="1">The sequence shown here is derived from an EMBL/GenBank/DDBJ whole genome shotgun (WGS) entry which is preliminary data.</text>
</comment>
<evidence type="ECO:0000313" key="1">
    <source>
        <dbReference type="EMBL" id="GAH67678.1"/>
    </source>
</evidence>
<organism evidence="1">
    <name type="scientific">marine sediment metagenome</name>
    <dbReference type="NCBI Taxonomy" id="412755"/>
    <lineage>
        <taxon>unclassified sequences</taxon>
        <taxon>metagenomes</taxon>
        <taxon>ecological metagenomes</taxon>
    </lineage>
</organism>
<sequence>PHVLTLATHSYLKVFSDLWLRADKENKAMLRPVWEETIKKYSLDKEAEG</sequence>
<protein>
    <submittedName>
        <fullName evidence="1">Uncharacterized protein</fullName>
    </submittedName>
</protein>
<feature type="non-terminal residue" evidence="1">
    <location>
        <position position="1"/>
    </location>
</feature>
<gene>
    <name evidence="1" type="ORF">S03H2_48839</name>
</gene>
<name>X1JD42_9ZZZZ</name>
<reference evidence="1" key="1">
    <citation type="journal article" date="2014" name="Front. Microbiol.">
        <title>High frequency of phylogenetically diverse reductive dehalogenase-homologous genes in deep subseafloor sedimentary metagenomes.</title>
        <authorList>
            <person name="Kawai M."/>
            <person name="Futagami T."/>
            <person name="Toyoda A."/>
            <person name="Takaki Y."/>
            <person name="Nishi S."/>
            <person name="Hori S."/>
            <person name="Arai W."/>
            <person name="Tsubouchi T."/>
            <person name="Morono Y."/>
            <person name="Uchiyama I."/>
            <person name="Ito T."/>
            <person name="Fujiyama A."/>
            <person name="Inagaki F."/>
            <person name="Takami H."/>
        </authorList>
    </citation>
    <scope>NUCLEOTIDE SEQUENCE</scope>
    <source>
        <strain evidence="1">Expedition CK06-06</strain>
    </source>
</reference>